<organism evidence="21 22">
    <name type="scientific">Succinivibrio dextrinosolvens DSM 3072</name>
    <dbReference type="NCBI Taxonomy" id="1123324"/>
    <lineage>
        <taxon>Bacteria</taxon>
        <taxon>Pseudomonadati</taxon>
        <taxon>Pseudomonadota</taxon>
        <taxon>Gammaproteobacteria</taxon>
        <taxon>Aeromonadales</taxon>
        <taxon>Succinivibrionaceae</taxon>
        <taxon>Succinivibrio</taxon>
    </lineage>
</organism>
<name>A0A1T4V0F8_9GAMM</name>
<evidence type="ECO:0000256" key="13">
    <source>
        <dbReference type="ARBA" id="ARBA00022833"/>
    </source>
</evidence>
<keyword evidence="14 18" id="KW-0520">NAD</keyword>
<feature type="binding site" evidence="18">
    <location>
        <position position="264"/>
    </location>
    <ligand>
        <name>Zn(2+)</name>
        <dbReference type="ChEBI" id="CHEBI:29105"/>
    </ligand>
</feature>
<dbReference type="Proteomes" id="UP000242432">
    <property type="component" value="Unassembled WGS sequence"/>
</dbReference>
<dbReference type="PANTHER" id="PTHR43622:SF7">
    <property type="entry name" value="3-DEHYDROQUINATE SYNTHASE, CHLOROPLASTIC"/>
    <property type="match status" value="1"/>
</dbReference>
<evidence type="ECO:0000256" key="9">
    <source>
        <dbReference type="ARBA" id="ARBA00022490"/>
    </source>
</evidence>
<dbReference type="Gene3D" id="1.20.1090.10">
    <property type="entry name" value="Dehydroquinate synthase-like - alpha domain"/>
    <property type="match status" value="1"/>
</dbReference>
<keyword evidence="22" id="KW-1185">Reference proteome</keyword>
<dbReference type="UniPathway" id="UPA00053">
    <property type="reaction ID" value="UER00085"/>
</dbReference>
<evidence type="ECO:0000256" key="11">
    <source>
        <dbReference type="ARBA" id="ARBA00022723"/>
    </source>
</evidence>
<keyword evidence="17 18" id="KW-0170">Cobalt</keyword>
<evidence type="ECO:0000256" key="18">
    <source>
        <dbReference type="HAMAP-Rule" id="MF_00110"/>
    </source>
</evidence>
<feature type="binding site" evidence="18">
    <location>
        <begin position="129"/>
        <end position="130"/>
    </location>
    <ligand>
        <name>NAD(+)</name>
        <dbReference type="ChEBI" id="CHEBI:57540"/>
    </ligand>
</feature>
<evidence type="ECO:0000313" key="22">
    <source>
        <dbReference type="Proteomes" id="UP000242432"/>
    </source>
</evidence>
<dbReference type="EC" id="4.2.3.4" evidence="7 18"/>
<evidence type="ECO:0000259" key="19">
    <source>
        <dbReference type="Pfam" id="PF01761"/>
    </source>
</evidence>
<dbReference type="GO" id="GO:0003856">
    <property type="term" value="F:3-dehydroquinate synthase activity"/>
    <property type="evidence" value="ECO:0007669"/>
    <property type="project" value="UniProtKB-UniRule"/>
</dbReference>
<dbReference type="GO" id="GO:0000166">
    <property type="term" value="F:nucleotide binding"/>
    <property type="evidence" value="ECO:0007669"/>
    <property type="project" value="UniProtKB-KW"/>
</dbReference>
<comment type="cofactor">
    <cofactor evidence="2 18">
        <name>NAD(+)</name>
        <dbReference type="ChEBI" id="CHEBI:57540"/>
    </cofactor>
</comment>
<keyword evidence="16 18" id="KW-0456">Lyase</keyword>
<proteinExistence type="inferred from homology"/>
<evidence type="ECO:0000256" key="2">
    <source>
        <dbReference type="ARBA" id="ARBA00001911"/>
    </source>
</evidence>
<evidence type="ECO:0000313" key="21">
    <source>
        <dbReference type="EMBL" id="SKA58449.1"/>
    </source>
</evidence>
<comment type="similarity">
    <text evidence="6 18">Belongs to the sugar phosphate cyclases superfamily. Dehydroquinate synthase family.</text>
</comment>
<evidence type="ECO:0000256" key="7">
    <source>
        <dbReference type="ARBA" id="ARBA00013031"/>
    </source>
</evidence>
<dbReference type="GO" id="GO:0005737">
    <property type="term" value="C:cytoplasm"/>
    <property type="evidence" value="ECO:0007669"/>
    <property type="project" value="UniProtKB-SubCell"/>
</dbReference>
<dbReference type="GO" id="GO:0008652">
    <property type="term" value="P:amino acid biosynthetic process"/>
    <property type="evidence" value="ECO:0007669"/>
    <property type="project" value="UniProtKB-KW"/>
</dbReference>
<feature type="binding site" evidence="18">
    <location>
        <position position="184"/>
    </location>
    <ligand>
        <name>Zn(2+)</name>
        <dbReference type="ChEBI" id="CHEBI:29105"/>
    </ligand>
</feature>
<dbReference type="GO" id="GO:0009073">
    <property type="term" value="P:aromatic amino acid family biosynthetic process"/>
    <property type="evidence" value="ECO:0007669"/>
    <property type="project" value="UniProtKB-KW"/>
</dbReference>
<evidence type="ECO:0000256" key="12">
    <source>
        <dbReference type="ARBA" id="ARBA00022741"/>
    </source>
</evidence>
<dbReference type="PANTHER" id="PTHR43622">
    <property type="entry name" value="3-DEHYDROQUINATE SYNTHASE"/>
    <property type="match status" value="1"/>
</dbReference>
<dbReference type="Gene3D" id="3.40.50.1970">
    <property type="match status" value="1"/>
</dbReference>
<evidence type="ECO:0000259" key="20">
    <source>
        <dbReference type="Pfam" id="PF24621"/>
    </source>
</evidence>
<evidence type="ECO:0000256" key="16">
    <source>
        <dbReference type="ARBA" id="ARBA00023239"/>
    </source>
</evidence>
<comment type="pathway">
    <text evidence="5 18">Metabolic intermediate biosynthesis; chorismate biosynthesis; chorismate from D-erythrose 4-phosphate and phosphoenolpyruvate: step 2/7.</text>
</comment>
<dbReference type="GO" id="GO:0046872">
    <property type="term" value="F:metal ion binding"/>
    <property type="evidence" value="ECO:0007669"/>
    <property type="project" value="UniProtKB-KW"/>
</dbReference>
<dbReference type="GO" id="GO:0009423">
    <property type="term" value="P:chorismate biosynthetic process"/>
    <property type="evidence" value="ECO:0007669"/>
    <property type="project" value="UniProtKB-UniRule"/>
</dbReference>
<dbReference type="RefSeq" id="WP_078928039.1">
    <property type="nucleotide sequence ID" value="NZ_FUXX01000004.1"/>
</dbReference>
<feature type="binding site" evidence="18">
    <location>
        <begin position="71"/>
        <end position="76"/>
    </location>
    <ligand>
        <name>NAD(+)</name>
        <dbReference type="ChEBI" id="CHEBI:57540"/>
    </ligand>
</feature>
<feature type="domain" description="3-dehydroquinate synthase C-terminal" evidence="20">
    <location>
        <begin position="181"/>
        <end position="325"/>
    </location>
</feature>
<dbReference type="InterPro" id="IPR056179">
    <property type="entry name" value="DHQS_C"/>
</dbReference>
<accession>A0A1T4V0F8</accession>
<evidence type="ECO:0000256" key="6">
    <source>
        <dbReference type="ARBA" id="ARBA00005412"/>
    </source>
</evidence>
<dbReference type="InterPro" id="IPR050071">
    <property type="entry name" value="Dehydroquinate_synthase"/>
</dbReference>
<feature type="binding site" evidence="18">
    <location>
        <begin position="105"/>
        <end position="109"/>
    </location>
    <ligand>
        <name>NAD(+)</name>
        <dbReference type="ChEBI" id="CHEBI:57540"/>
    </ligand>
</feature>
<dbReference type="FunFam" id="3.40.50.1970:FF:000001">
    <property type="entry name" value="3-dehydroquinate synthase"/>
    <property type="match status" value="1"/>
</dbReference>
<dbReference type="AlphaFoldDB" id="A0A1T4V0F8"/>
<evidence type="ECO:0000256" key="1">
    <source>
        <dbReference type="ARBA" id="ARBA00001393"/>
    </source>
</evidence>
<dbReference type="SUPFAM" id="SSF56796">
    <property type="entry name" value="Dehydroquinate synthase-like"/>
    <property type="match status" value="1"/>
</dbReference>
<gene>
    <name evidence="18" type="primary">aroB</name>
    <name evidence="21" type="ORF">SAMN02745213_00460</name>
</gene>
<keyword evidence="15 18" id="KW-0057">Aromatic amino acid biosynthesis</keyword>
<dbReference type="CDD" id="cd08195">
    <property type="entry name" value="DHQS"/>
    <property type="match status" value="1"/>
</dbReference>
<evidence type="ECO:0000256" key="14">
    <source>
        <dbReference type="ARBA" id="ARBA00023027"/>
    </source>
</evidence>
<dbReference type="InterPro" id="IPR030960">
    <property type="entry name" value="DHQS/DOIS_N"/>
</dbReference>
<evidence type="ECO:0000256" key="8">
    <source>
        <dbReference type="ARBA" id="ARBA00017684"/>
    </source>
</evidence>
<keyword evidence="11 18" id="KW-0479">Metal-binding</keyword>
<dbReference type="NCBIfam" id="TIGR01357">
    <property type="entry name" value="aroB"/>
    <property type="match status" value="1"/>
</dbReference>
<dbReference type="InterPro" id="IPR016037">
    <property type="entry name" value="DHQ_synth_AroB"/>
</dbReference>
<dbReference type="Pfam" id="PF24621">
    <property type="entry name" value="DHQS_C"/>
    <property type="match status" value="1"/>
</dbReference>
<feature type="binding site" evidence="18">
    <location>
        <position position="151"/>
    </location>
    <ligand>
        <name>NAD(+)</name>
        <dbReference type="ChEBI" id="CHEBI:57540"/>
    </ligand>
</feature>
<keyword evidence="10 18" id="KW-0028">Amino-acid biosynthesis</keyword>
<comment type="cofactor">
    <cofactor evidence="18">
        <name>Co(2+)</name>
        <dbReference type="ChEBI" id="CHEBI:48828"/>
    </cofactor>
    <cofactor evidence="18">
        <name>Zn(2+)</name>
        <dbReference type="ChEBI" id="CHEBI:29105"/>
    </cofactor>
    <text evidence="18">Binds 1 divalent metal cation per subunit. Can use either Co(2+) or Zn(2+).</text>
</comment>
<feature type="domain" description="3-dehydroquinate synthase N-terminal" evidence="19">
    <location>
        <begin position="67"/>
        <end position="179"/>
    </location>
</feature>
<comment type="catalytic activity">
    <reaction evidence="1 18">
        <text>7-phospho-2-dehydro-3-deoxy-D-arabino-heptonate = 3-dehydroquinate + phosphate</text>
        <dbReference type="Rhea" id="RHEA:21968"/>
        <dbReference type="ChEBI" id="CHEBI:32364"/>
        <dbReference type="ChEBI" id="CHEBI:43474"/>
        <dbReference type="ChEBI" id="CHEBI:58394"/>
        <dbReference type="EC" id="4.2.3.4"/>
    </reaction>
</comment>
<evidence type="ECO:0000256" key="3">
    <source>
        <dbReference type="ARBA" id="ARBA00003485"/>
    </source>
</evidence>
<comment type="function">
    <text evidence="3 18">Catalyzes the conversion of 3-deoxy-D-arabino-heptulosonate 7-phosphate (DAHP) to dehydroquinate (DHQ).</text>
</comment>
<feature type="binding site" evidence="18">
    <location>
        <begin position="169"/>
        <end position="172"/>
    </location>
    <ligand>
        <name>NAD(+)</name>
        <dbReference type="ChEBI" id="CHEBI:57540"/>
    </ligand>
</feature>
<dbReference type="Pfam" id="PF01761">
    <property type="entry name" value="DHQ_synthase"/>
    <property type="match status" value="1"/>
</dbReference>
<evidence type="ECO:0000256" key="17">
    <source>
        <dbReference type="ARBA" id="ARBA00023285"/>
    </source>
</evidence>
<evidence type="ECO:0000256" key="15">
    <source>
        <dbReference type="ARBA" id="ARBA00023141"/>
    </source>
</evidence>
<dbReference type="PIRSF" id="PIRSF001455">
    <property type="entry name" value="DHQ_synth"/>
    <property type="match status" value="1"/>
</dbReference>
<evidence type="ECO:0000256" key="4">
    <source>
        <dbReference type="ARBA" id="ARBA00004496"/>
    </source>
</evidence>
<keyword evidence="9 18" id="KW-0963">Cytoplasm</keyword>
<protein>
    <recommendedName>
        <fullName evidence="8 18">3-dehydroquinate synthase</fullName>
        <shortName evidence="18">DHQS</shortName>
        <ecNumber evidence="7 18">4.2.3.4</ecNumber>
    </recommendedName>
</protein>
<reference evidence="22" key="1">
    <citation type="submission" date="2017-02" db="EMBL/GenBank/DDBJ databases">
        <authorList>
            <person name="Varghese N."/>
            <person name="Submissions S."/>
        </authorList>
    </citation>
    <scope>NUCLEOTIDE SEQUENCE [LARGE SCALE GENOMIC DNA]</scope>
    <source>
        <strain evidence="22">DSM 3072</strain>
    </source>
</reference>
<dbReference type="EMBL" id="FUXX01000004">
    <property type="protein sequence ID" value="SKA58449.1"/>
    <property type="molecule type" value="Genomic_DNA"/>
</dbReference>
<feature type="binding site" evidence="18">
    <location>
        <position position="142"/>
    </location>
    <ligand>
        <name>NAD(+)</name>
        <dbReference type="ChEBI" id="CHEBI:57540"/>
    </ligand>
</feature>
<feature type="binding site" evidence="18">
    <location>
        <position position="247"/>
    </location>
    <ligand>
        <name>Zn(2+)</name>
        <dbReference type="ChEBI" id="CHEBI:29105"/>
    </ligand>
</feature>
<dbReference type="InterPro" id="IPR030963">
    <property type="entry name" value="DHQ_synth_fam"/>
</dbReference>
<keyword evidence="12 18" id="KW-0547">Nucleotide-binding</keyword>
<comment type="subcellular location">
    <subcellularLocation>
        <location evidence="4 18">Cytoplasm</location>
    </subcellularLocation>
</comment>
<sequence>MENITVGLNERSYPIYIGTSQHYGELVRKALPKITDLMVVTNDTVGPLYFDSLKKQLEESGFKVCQCVLKDGEAYKTIDSFWAIQTALLENNFARDSAIVALGGGVVGDMAGFAAATYQRGIPFIQIPTTLLAMVDSSVGGKTAINHPLGKNMIGAFYQPKAVIADLETLKTLPKRELTAGLGEVVKTAIIYDADFFSYLEKNIEKVFDYDLEVIAWIVKCCCQIKASVVSEDEKEHGLRAILNYGHTFGHAIEAFLGFGTWLHGEAVGLGMVIASALAKKRGLISESDDRKMLELCRKALLPTKIPENMTADDFIKHMRHDKKVRQGTIRYVLPTSIGKVEIFSDVSDEEIKNLINCLK</sequence>
<dbReference type="STRING" id="83771.SAMN02910357_01532"/>
<evidence type="ECO:0000256" key="10">
    <source>
        <dbReference type="ARBA" id="ARBA00022605"/>
    </source>
</evidence>
<evidence type="ECO:0000256" key="5">
    <source>
        <dbReference type="ARBA" id="ARBA00004661"/>
    </source>
</evidence>
<keyword evidence="13 18" id="KW-0862">Zinc</keyword>
<dbReference type="HAMAP" id="MF_00110">
    <property type="entry name" value="DHQ_synthase"/>
    <property type="match status" value="1"/>
</dbReference>